<dbReference type="EMBL" id="LT615367">
    <property type="protein sequence ID" value="SLM62920.1"/>
    <property type="molecule type" value="Genomic_DNA"/>
</dbReference>
<sequence length="62" mass="6868">MPQGKPANTPCVQLDAQQRCKLFASPLRPAVCGRLQPSAEMCHQHRDDAMYYLLQLEAATAP</sequence>
<keyword evidence="2" id="KW-1185">Reference proteome</keyword>
<protein>
    <submittedName>
        <fullName evidence="1">Proteinase inhibitor</fullName>
    </submittedName>
</protein>
<gene>
    <name evidence="1" type="ORF">DAQ1742_01993</name>
</gene>
<organism evidence="1 2">
    <name type="scientific">Dickeya aquatica</name>
    <dbReference type="NCBI Taxonomy" id="1401087"/>
    <lineage>
        <taxon>Bacteria</taxon>
        <taxon>Pseudomonadati</taxon>
        <taxon>Pseudomonadota</taxon>
        <taxon>Gammaproteobacteria</taxon>
        <taxon>Enterobacterales</taxon>
        <taxon>Pectobacteriaceae</taxon>
        <taxon>Dickeya</taxon>
    </lineage>
</organism>
<evidence type="ECO:0000313" key="1">
    <source>
        <dbReference type="EMBL" id="SLM62920.1"/>
    </source>
</evidence>
<evidence type="ECO:0000313" key="2">
    <source>
        <dbReference type="Proteomes" id="UP000294820"/>
    </source>
</evidence>
<accession>A0A375AA48</accession>
<name>A0A375AA48_9GAMM</name>
<dbReference type="KEGG" id="daq:DAQ1742_01993"/>
<reference evidence="1 2" key="1">
    <citation type="submission" date="2016-09" db="EMBL/GenBank/DDBJ databases">
        <authorList>
            <person name="Reverchon S."/>
            <person name="Nasser W."/>
            <person name="Leonard S."/>
            <person name="Brochier C."/>
            <person name="Duprey A."/>
        </authorList>
    </citation>
    <scope>NUCLEOTIDE SEQUENCE [LARGE SCALE GENOMIC DNA]</scope>
    <source>
        <strain evidence="1 2">174/2</strain>
    </source>
</reference>
<proteinExistence type="predicted"/>
<dbReference type="Proteomes" id="UP000294820">
    <property type="component" value="Chromosome 1"/>
</dbReference>
<dbReference type="AlphaFoldDB" id="A0A375AA48"/>